<dbReference type="PANTHER" id="PTHR18934">
    <property type="entry name" value="ATP-DEPENDENT RNA HELICASE"/>
    <property type="match status" value="1"/>
</dbReference>
<evidence type="ECO:0000313" key="9">
    <source>
        <dbReference type="Proteomes" id="UP001054821"/>
    </source>
</evidence>
<dbReference type="GO" id="GO:0016787">
    <property type="term" value="F:hydrolase activity"/>
    <property type="evidence" value="ECO:0007669"/>
    <property type="project" value="UniProtKB-KW"/>
</dbReference>
<dbReference type="EMBL" id="JAJFAZ020000001">
    <property type="protein sequence ID" value="KAI5350726.1"/>
    <property type="molecule type" value="Genomic_DNA"/>
</dbReference>
<keyword evidence="4" id="KW-0347">Helicase</keyword>
<dbReference type="AlphaFoldDB" id="A0AAD4ZME6"/>
<keyword evidence="2" id="KW-0547">Nucleotide-binding</keyword>
<evidence type="ECO:0000256" key="3">
    <source>
        <dbReference type="ARBA" id="ARBA00022801"/>
    </source>
</evidence>
<comment type="caution">
    <text evidence="8">The sequence shown here is derived from an EMBL/GenBank/DDBJ whole genome shotgun (WGS) entry which is preliminary data.</text>
</comment>
<reference evidence="8 9" key="1">
    <citation type="journal article" date="2022" name="G3 (Bethesda)">
        <title>Whole-genome sequence and methylome profiling of the almond [Prunus dulcis (Mill.) D.A. Webb] cultivar 'Nonpareil'.</title>
        <authorList>
            <person name="D'Amico-Willman K.M."/>
            <person name="Ouma W.Z."/>
            <person name="Meulia T."/>
            <person name="Sideli G.M."/>
            <person name="Gradziel T.M."/>
            <person name="Fresnedo-Ramirez J."/>
        </authorList>
    </citation>
    <scope>NUCLEOTIDE SEQUENCE [LARGE SCALE GENOMIC DNA]</scope>
    <source>
        <strain evidence="8">Clone GOH B32 T37-40</strain>
    </source>
</reference>
<dbReference type="GO" id="GO:0005524">
    <property type="term" value="F:ATP binding"/>
    <property type="evidence" value="ECO:0007669"/>
    <property type="project" value="UniProtKB-KW"/>
</dbReference>
<evidence type="ECO:0000256" key="2">
    <source>
        <dbReference type="ARBA" id="ARBA00022741"/>
    </source>
</evidence>
<sequence>MVLTKFLGSICLFHLKVSNFSFPTPQEGATLDEAERCLKILQALDNNGRPTPLGKAMADFPMSLRHSRMLLTVIQVMSKEMSYSRANLVLAYTVAAAAALSFSNPFFRQFEDSHTKNQDLDEDGNSSGTVNIELMDKQEKLRMKKLKVTIKMFREKIRHPRSDAISIAYALQYYELSESPMEFCNANALHPKTMEEMPKLRKQLLQLVFNQSGVSGGEKDFSWIFGSLKDSRKCLEGFP</sequence>
<dbReference type="PANTHER" id="PTHR18934:SF99">
    <property type="entry name" value="ATP-DEPENDENT RNA HELICASE DHX37-RELATED"/>
    <property type="match status" value="1"/>
</dbReference>
<dbReference type="Pfam" id="PF04408">
    <property type="entry name" value="WHD_HA2"/>
    <property type="match status" value="1"/>
</dbReference>
<dbReference type="GO" id="GO:0000462">
    <property type="term" value="P:maturation of SSU-rRNA from tricistronic rRNA transcript (SSU-rRNA, 5.8S rRNA, LSU-rRNA)"/>
    <property type="evidence" value="ECO:0007669"/>
    <property type="project" value="TreeGrafter"/>
</dbReference>
<protein>
    <recommendedName>
        <fullName evidence="1">RNA helicase</fullName>
        <ecNumber evidence="1">3.6.4.13</ecNumber>
    </recommendedName>
</protein>
<evidence type="ECO:0000256" key="1">
    <source>
        <dbReference type="ARBA" id="ARBA00012552"/>
    </source>
</evidence>
<proteinExistence type="predicted"/>
<keyword evidence="5" id="KW-0067">ATP-binding</keyword>
<dbReference type="GO" id="GO:0003723">
    <property type="term" value="F:RNA binding"/>
    <property type="evidence" value="ECO:0007669"/>
    <property type="project" value="TreeGrafter"/>
</dbReference>
<dbReference type="Proteomes" id="UP001054821">
    <property type="component" value="Chromosome 1"/>
</dbReference>
<evidence type="ECO:0000256" key="6">
    <source>
        <dbReference type="ARBA" id="ARBA00047984"/>
    </source>
</evidence>
<dbReference type="GO" id="GO:0005730">
    <property type="term" value="C:nucleolus"/>
    <property type="evidence" value="ECO:0007669"/>
    <property type="project" value="TreeGrafter"/>
</dbReference>
<gene>
    <name evidence="8" type="ORF">L3X38_003617</name>
</gene>
<dbReference type="EC" id="3.6.4.13" evidence="1"/>
<dbReference type="GO" id="GO:0003724">
    <property type="term" value="F:RNA helicase activity"/>
    <property type="evidence" value="ECO:0007669"/>
    <property type="project" value="UniProtKB-EC"/>
</dbReference>
<dbReference type="Gene3D" id="1.20.120.1080">
    <property type="match status" value="1"/>
</dbReference>
<feature type="domain" description="Helicase-associated" evidence="7">
    <location>
        <begin position="33"/>
        <end position="168"/>
    </location>
</feature>
<evidence type="ECO:0000256" key="4">
    <source>
        <dbReference type="ARBA" id="ARBA00022806"/>
    </source>
</evidence>
<organism evidence="8 9">
    <name type="scientific">Prunus dulcis</name>
    <name type="common">Almond</name>
    <name type="synonym">Amygdalus dulcis</name>
    <dbReference type="NCBI Taxonomy" id="3755"/>
    <lineage>
        <taxon>Eukaryota</taxon>
        <taxon>Viridiplantae</taxon>
        <taxon>Streptophyta</taxon>
        <taxon>Embryophyta</taxon>
        <taxon>Tracheophyta</taxon>
        <taxon>Spermatophyta</taxon>
        <taxon>Magnoliopsida</taxon>
        <taxon>eudicotyledons</taxon>
        <taxon>Gunneridae</taxon>
        <taxon>Pentapetalae</taxon>
        <taxon>rosids</taxon>
        <taxon>fabids</taxon>
        <taxon>Rosales</taxon>
        <taxon>Rosaceae</taxon>
        <taxon>Amygdaloideae</taxon>
        <taxon>Amygdaleae</taxon>
        <taxon>Prunus</taxon>
    </lineage>
</organism>
<dbReference type="Pfam" id="PF21010">
    <property type="entry name" value="HA2_C"/>
    <property type="match status" value="1"/>
</dbReference>
<evidence type="ECO:0000259" key="7">
    <source>
        <dbReference type="SMART" id="SM00847"/>
    </source>
</evidence>
<dbReference type="InterPro" id="IPR048333">
    <property type="entry name" value="HA2_WH"/>
</dbReference>
<accession>A0AAD4ZME6</accession>
<keyword evidence="3" id="KW-0378">Hydrolase</keyword>
<evidence type="ECO:0000256" key="5">
    <source>
        <dbReference type="ARBA" id="ARBA00022840"/>
    </source>
</evidence>
<comment type="catalytic activity">
    <reaction evidence="6">
        <text>ATP + H2O = ADP + phosphate + H(+)</text>
        <dbReference type="Rhea" id="RHEA:13065"/>
        <dbReference type="ChEBI" id="CHEBI:15377"/>
        <dbReference type="ChEBI" id="CHEBI:15378"/>
        <dbReference type="ChEBI" id="CHEBI:30616"/>
        <dbReference type="ChEBI" id="CHEBI:43474"/>
        <dbReference type="ChEBI" id="CHEBI:456216"/>
        <dbReference type="EC" id="3.6.4.13"/>
    </reaction>
</comment>
<evidence type="ECO:0000313" key="8">
    <source>
        <dbReference type="EMBL" id="KAI5350726.1"/>
    </source>
</evidence>
<keyword evidence="9" id="KW-1185">Reference proteome</keyword>
<name>A0AAD4ZME6_PRUDU</name>
<dbReference type="SMART" id="SM00847">
    <property type="entry name" value="HA2"/>
    <property type="match status" value="1"/>
</dbReference>
<dbReference type="InterPro" id="IPR007502">
    <property type="entry name" value="Helicase-assoc_dom"/>
</dbReference>